<feature type="compositionally biased region" description="Low complexity" evidence="6">
    <location>
        <begin position="358"/>
        <end position="369"/>
    </location>
</feature>
<evidence type="ECO:0000256" key="3">
    <source>
        <dbReference type="ARBA" id="ARBA00023125"/>
    </source>
</evidence>
<dbReference type="GO" id="GO:0003700">
    <property type="term" value="F:DNA-binding transcription factor activity"/>
    <property type="evidence" value="ECO:0007669"/>
    <property type="project" value="InterPro"/>
</dbReference>
<evidence type="ECO:0000256" key="2">
    <source>
        <dbReference type="ARBA" id="ARBA00023015"/>
    </source>
</evidence>
<dbReference type="EMBL" id="LFZO01000823">
    <property type="protein sequence ID" value="KXS96659.1"/>
    <property type="molecule type" value="Genomic_DNA"/>
</dbReference>
<evidence type="ECO:0000256" key="6">
    <source>
        <dbReference type="SAM" id="MobiDB-lite"/>
    </source>
</evidence>
<keyword evidence="7" id="KW-0812">Transmembrane</keyword>
<evidence type="ECO:0000313" key="10">
    <source>
        <dbReference type="Proteomes" id="UP000073492"/>
    </source>
</evidence>
<comment type="subcellular location">
    <subcellularLocation>
        <location evidence="1">Nucleus</location>
    </subcellularLocation>
</comment>
<evidence type="ECO:0000256" key="5">
    <source>
        <dbReference type="ARBA" id="ARBA00023242"/>
    </source>
</evidence>
<feature type="domain" description="Xylanolytic transcriptional activator regulatory" evidence="8">
    <location>
        <begin position="65"/>
        <end position="135"/>
    </location>
</feature>
<dbReference type="Pfam" id="PF04082">
    <property type="entry name" value="Fungal_trans"/>
    <property type="match status" value="1"/>
</dbReference>
<keyword evidence="5" id="KW-0539">Nucleus</keyword>
<dbReference type="InterPro" id="IPR007219">
    <property type="entry name" value="XnlR_reg_dom"/>
</dbReference>
<comment type="caution">
    <text evidence="9">The sequence shown here is derived from an EMBL/GenBank/DDBJ whole genome shotgun (WGS) entry which is preliminary data.</text>
</comment>
<accession>A0A139H2R6</accession>
<feature type="region of interest" description="Disordered" evidence="6">
    <location>
        <begin position="344"/>
        <end position="369"/>
    </location>
</feature>
<dbReference type="PANTHER" id="PTHR46910:SF37">
    <property type="entry name" value="ZN(II)2CYS6 TRANSCRIPTION FACTOR (EUROFUNG)"/>
    <property type="match status" value="1"/>
</dbReference>
<feature type="transmembrane region" description="Helical" evidence="7">
    <location>
        <begin position="270"/>
        <end position="291"/>
    </location>
</feature>
<dbReference type="OrthoDB" id="103819at2759"/>
<keyword evidence="4" id="KW-0804">Transcription</keyword>
<dbReference type="GO" id="GO:0008270">
    <property type="term" value="F:zinc ion binding"/>
    <property type="evidence" value="ECO:0007669"/>
    <property type="project" value="InterPro"/>
</dbReference>
<evidence type="ECO:0000256" key="4">
    <source>
        <dbReference type="ARBA" id="ARBA00023163"/>
    </source>
</evidence>
<evidence type="ECO:0000259" key="8">
    <source>
        <dbReference type="SMART" id="SM00906"/>
    </source>
</evidence>
<dbReference type="InterPro" id="IPR050987">
    <property type="entry name" value="AtrR-like"/>
</dbReference>
<keyword evidence="7" id="KW-0472">Membrane</keyword>
<name>A0A139H2R6_9PEZI</name>
<evidence type="ECO:0000256" key="7">
    <source>
        <dbReference type="SAM" id="Phobius"/>
    </source>
</evidence>
<keyword evidence="2" id="KW-0805">Transcription regulation</keyword>
<dbReference type="STRING" id="113226.A0A139H2R6"/>
<keyword evidence="7" id="KW-1133">Transmembrane helix</keyword>
<protein>
    <recommendedName>
        <fullName evidence="8">Xylanolytic transcriptional activator regulatory domain-containing protein</fullName>
    </recommendedName>
</protein>
<dbReference type="Proteomes" id="UP000073492">
    <property type="component" value="Unassembled WGS sequence"/>
</dbReference>
<gene>
    <name evidence="9" type="ORF">AC579_6328</name>
</gene>
<reference evidence="9 10" key="1">
    <citation type="submission" date="2015-07" db="EMBL/GenBank/DDBJ databases">
        <title>Comparative genomics of the Sigatoka disease complex on banana suggests a link between parallel evolutionary changes in Pseudocercospora fijiensis and Pseudocercospora eumusae and increased virulence on the banana host.</title>
        <authorList>
            <person name="Chang T.-C."/>
            <person name="Salvucci A."/>
            <person name="Crous P.W."/>
            <person name="Stergiopoulos I."/>
        </authorList>
    </citation>
    <scope>NUCLEOTIDE SEQUENCE [LARGE SCALE GENOMIC DNA]</scope>
    <source>
        <strain evidence="9 10">CBS 116634</strain>
    </source>
</reference>
<evidence type="ECO:0000256" key="1">
    <source>
        <dbReference type="ARBA" id="ARBA00004123"/>
    </source>
</evidence>
<organism evidence="9 10">
    <name type="scientific">Pseudocercospora musae</name>
    <dbReference type="NCBI Taxonomy" id="113226"/>
    <lineage>
        <taxon>Eukaryota</taxon>
        <taxon>Fungi</taxon>
        <taxon>Dikarya</taxon>
        <taxon>Ascomycota</taxon>
        <taxon>Pezizomycotina</taxon>
        <taxon>Dothideomycetes</taxon>
        <taxon>Dothideomycetidae</taxon>
        <taxon>Mycosphaerellales</taxon>
        <taxon>Mycosphaerellaceae</taxon>
        <taxon>Pseudocercospora</taxon>
    </lineage>
</organism>
<dbReference type="CDD" id="cd12148">
    <property type="entry name" value="fungal_TF_MHR"/>
    <property type="match status" value="1"/>
</dbReference>
<dbReference type="GO" id="GO:0006351">
    <property type="term" value="P:DNA-templated transcription"/>
    <property type="evidence" value="ECO:0007669"/>
    <property type="project" value="InterPro"/>
</dbReference>
<dbReference type="GO" id="GO:0003677">
    <property type="term" value="F:DNA binding"/>
    <property type="evidence" value="ECO:0007669"/>
    <property type="project" value="UniProtKB-KW"/>
</dbReference>
<evidence type="ECO:0000313" key="9">
    <source>
        <dbReference type="EMBL" id="KXS96659.1"/>
    </source>
</evidence>
<proteinExistence type="predicted"/>
<dbReference type="PANTHER" id="PTHR46910">
    <property type="entry name" value="TRANSCRIPTION FACTOR PDR1"/>
    <property type="match status" value="1"/>
</dbReference>
<keyword evidence="3" id="KW-0238">DNA-binding</keyword>
<keyword evidence="10" id="KW-1185">Reference proteome</keyword>
<sequence length="420" mass="47353">MFYSIAFGAESARDEPDETTKSELRSNIWLAFNDMRVIIDADITNLQALLVLATQITEFMTPSLCWNLVTNACVMLQALGVTHRHIDTPLREQRSVIFWRLNIFDKAMALTMARPPVFHHDTVRKIAMPTLEQLLPSNSIGQPSLFHAHFVHQIMLLSQVMGDIWQCVYGIEASDSRAIIAAKDQLESWNSNAVQILEATTIVEKPFLAPDGIRAIDQGLETLRFHYRFLLILLCRCHRSLRGQCTEVSQDMLRSLEQLMSNTNEQYGALIWQLLHYPFFVFMALFGEILLTGKNQLQTNQKSLECMEHLPAFLNRFRRRTSLAVKMESVATRVIEQAKSWLNGQGDAAQPSDDQARSSTSTPPETTSPLMALLTPAATADASSVYVSGSSDSNIDGLYSWDVDFLFNGAADWFKLDELV</sequence>
<dbReference type="SMART" id="SM00906">
    <property type="entry name" value="Fungal_trans"/>
    <property type="match status" value="1"/>
</dbReference>
<dbReference type="GO" id="GO:0005634">
    <property type="term" value="C:nucleus"/>
    <property type="evidence" value="ECO:0007669"/>
    <property type="project" value="UniProtKB-SubCell"/>
</dbReference>
<dbReference type="AlphaFoldDB" id="A0A139H2R6"/>